<dbReference type="PANTHER" id="PTHR30336:SF18">
    <property type="entry name" value="MEMBRANE PROTEIN"/>
    <property type="match status" value="1"/>
</dbReference>
<evidence type="ECO:0000256" key="1">
    <source>
        <dbReference type="SAM" id="Phobius"/>
    </source>
</evidence>
<dbReference type="Proteomes" id="UP000044616">
    <property type="component" value="Unassembled WGS sequence"/>
</dbReference>
<dbReference type="GO" id="GO:0043164">
    <property type="term" value="P:Gram-negative-bacterium-type cell wall biogenesis"/>
    <property type="evidence" value="ECO:0007669"/>
    <property type="project" value="TreeGrafter"/>
</dbReference>
<dbReference type="InterPro" id="IPR003848">
    <property type="entry name" value="DUF218"/>
</dbReference>
<evidence type="ECO:0000313" key="4">
    <source>
        <dbReference type="Proteomes" id="UP000044616"/>
    </source>
</evidence>
<evidence type="ECO:0000259" key="2">
    <source>
        <dbReference type="Pfam" id="PF02698"/>
    </source>
</evidence>
<keyword evidence="1" id="KW-1133">Transmembrane helix</keyword>
<feature type="transmembrane region" description="Helical" evidence="1">
    <location>
        <begin position="6"/>
        <end position="21"/>
    </location>
</feature>
<protein>
    <submittedName>
        <fullName evidence="3">Integral membrane protein</fullName>
    </submittedName>
</protein>
<dbReference type="InterPro" id="IPR051599">
    <property type="entry name" value="Cell_Envelope_Assoc"/>
</dbReference>
<evidence type="ECO:0000313" key="3">
    <source>
        <dbReference type="EMBL" id="CDR27764.1"/>
    </source>
</evidence>
<name>A0A077UQ86_9STAP</name>
<feature type="transmembrane region" description="Helical" evidence="1">
    <location>
        <begin position="116"/>
        <end position="135"/>
    </location>
</feature>
<feature type="transmembrane region" description="Helical" evidence="1">
    <location>
        <begin position="53"/>
        <end position="72"/>
    </location>
</feature>
<dbReference type="EMBL" id="CCEH01000005">
    <property type="protein sequence ID" value="CDR27764.1"/>
    <property type="molecule type" value="Genomic_DNA"/>
</dbReference>
<dbReference type="RefSeq" id="WP_047529946.1">
    <property type="nucleotide sequence ID" value="NZ_CCEH01000005.1"/>
</dbReference>
<keyword evidence="1" id="KW-0472">Membrane</keyword>
<dbReference type="GO" id="GO:0000270">
    <property type="term" value="P:peptidoglycan metabolic process"/>
    <property type="evidence" value="ECO:0007669"/>
    <property type="project" value="TreeGrafter"/>
</dbReference>
<feature type="transmembrane region" description="Helical" evidence="1">
    <location>
        <begin position="301"/>
        <end position="321"/>
    </location>
</feature>
<dbReference type="GO" id="GO:0005886">
    <property type="term" value="C:plasma membrane"/>
    <property type="evidence" value="ECO:0007669"/>
    <property type="project" value="TreeGrafter"/>
</dbReference>
<organism evidence="3 4">
    <name type="scientific">Staphylococcus schweitzeri</name>
    <dbReference type="NCBI Taxonomy" id="1654388"/>
    <lineage>
        <taxon>Bacteria</taxon>
        <taxon>Bacillati</taxon>
        <taxon>Bacillota</taxon>
        <taxon>Bacilli</taxon>
        <taxon>Bacillales</taxon>
        <taxon>Staphylococcaceae</taxon>
        <taxon>Staphylococcus</taxon>
    </lineage>
</organism>
<accession>A0A077UQ86</accession>
<feature type="transmembrane region" description="Helical" evidence="1">
    <location>
        <begin position="28"/>
        <end position="47"/>
    </location>
</feature>
<feature type="domain" description="DUF218" evidence="2">
    <location>
        <begin position="149"/>
        <end position="272"/>
    </location>
</feature>
<dbReference type="Pfam" id="PF02698">
    <property type="entry name" value="DUF218"/>
    <property type="match status" value="1"/>
</dbReference>
<dbReference type="Gene3D" id="3.40.50.620">
    <property type="entry name" value="HUPs"/>
    <property type="match status" value="1"/>
</dbReference>
<dbReference type="AlphaFoldDB" id="A0A077UQ86"/>
<proteinExistence type="predicted"/>
<reference evidence="3 4" key="1">
    <citation type="submission" date="2014-05" db="EMBL/GenBank/DDBJ databases">
        <authorList>
            <person name="Aslett A.Martin."/>
            <person name="De Silva Nishadi"/>
        </authorList>
    </citation>
    <scope>NUCLEOTIDE SEQUENCE [LARGE SCALE GENOMIC DNA]</scope>
</reference>
<dbReference type="InterPro" id="IPR014729">
    <property type="entry name" value="Rossmann-like_a/b/a_fold"/>
</dbReference>
<sequence>MLLNLLLSIFILSVICPLLFNNTLTLNLTCYISVVIAIFLSLIYSIMTYTIPWSMFVTFLIVSIIMLLKHRYLFSHTSGHLFIKKLLSFSYKFVLYTSALLFISTIQSPIVKGLSMWLVILCISLLLTFICYLIWTASYGHRPYNNEVDVIIVLGAGIFTESVTPMLAARLNRALTIYQIQTSPTKILVSGGQGPDEPIPEALAMQRYLIAQGVNEADILIESHSINTYTNFLYSKQIIAKFFSKKVKIVCVTSQFHILRALRLAQKLNLSVDGVGSHTPYHFFLHALIKDYLGVMYQYKLLLTLYCASSWFISFYCAFIYSQ</sequence>
<dbReference type="PANTHER" id="PTHR30336">
    <property type="entry name" value="INNER MEMBRANE PROTEIN, PROBABLE PERMEASE"/>
    <property type="match status" value="1"/>
</dbReference>
<gene>
    <name evidence="3" type="ORF">ERS140147_00874</name>
</gene>
<dbReference type="CDD" id="cd06259">
    <property type="entry name" value="YdcF-like"/>
    <property type="match status" value="1"/>
</dbReference>
<keyword evidence="1" id="KW-0812">Transmembrane</keyword>
<feature type="transmembrane region" description="Helical" evidence="1">
    <location>
        <begin position="93"/>
        <end position="110"/>
    </location>
</feature>